<dbReference type="SUPFAM" id="SSF48371">
    <property type="entry name" value="ARM repeat"/>
    <property type="match status" value="1"/>
</dbReference>
<feature type="compositionally biased region" description="Low complexity" evidence="1">
    <location>
        <begin position="348"/>
        <end position="361"/>
    </location>
</feature>
<dbReference type="PANTHER" id="PTHR46082:SF11">
    <property type="entry name" value="AAA+ ATPASE DOMAIN-CONTAINING PROTEIN-RELATED"/>
    <property type="match status" value="1"/>
</dbReference>
<dbReference type="GO" id="GO:0003779">
    <property type="term" value="F:actin binding"/>
    <property type="evidence" value="ECO:0007669"/>
    <property type="project" value="InterPro"/>
</dbReference>
<dbReference type="Gene3D" id="3.40.50.1580">
    <property type="entry name" value="Nucleoside phosphorylase domain"/>
    <property type="match status" value="1"/>
</dbReference>
<accession>A0AAV9MXX4</accession>
<evidence type="ECO:0000256" key="1">
    <source>
        <dbReference type="SAM" id="MobiDB-lite"/>
    </source>
</evidence>
<dbReference type="Pfam" id="PF01048">
    <property type="entry name" value="PNP_UDP_1"/>
    <property type="match status" value="1"/>
</dbReference>
<evidence type="ECO:0000259" key="2">
    <source>
        <dbReference type="PROSITE" id="PS51232"/>
    </source>
</evidence>
<dbReference type="InterPro" id="IPR014768">
    <property type="entry name" value="GBD/FH3_dom"/>
</dbReference>
<dbReference type="Pfam" id="PF06367">
    <property type="entry name" value="Drf_FH3"/>
    <property type="match status" value="1"/>
</dbReference>
<dbReference type="InterPro" id="IPR016024">
    <property type="entry name" value="ARM-type_fold"/>
</dbReference>
<name>A0AAV9MXX4_9EURO</name>
<dbReference type="GO" id="GO:0009116">
    <property type="term" value="P:nucleoside metabolic process"/>
    <property type="evidence" value="ECO:0007669"/>
    <property type="project" value="InterPro"/>
</dbReference>
<protein>
    <recommendedName>
        <fullName evidence="2">GBD/FH3 domain-containing protein</fullName>
    </recommendedName>
</protein>
<feature type="domain" description="GBD/FH3" evidence="2">
    <location>
        <begin position="326"/>
        <end position="698"/>
    </location>
</feature>
<dbReference type="GO" id="GO:0030036">
    <property type="term" value="P:actin cytoskeleton organization"/>
    <property type="evidence" value="ECO:0007669"/>
    <property type="project" value="InterPro"/>
</dbReference>
<dbReference type="InterPro" id="IPR010472">
    <property type="entry name" value="FH3_dom"/>
</dbReference>
<organism evidence="3 4">
    <name type="scientific">Exophiala bonariae</name>
    <dbReference type="NCBI Taxonomy" id="1690606"/>
    <lineage>
        <taxon>Eukaryota</taxon>
        <taxon>Fungi</taxon>
        <taxon>Dikarya</taxon>
        <taxon>Ascomycota</taxon>
        <taxon>Pezizomycotina</taxon>
        <taxon>Eurotiomycetes</taxon>
        <taxon>Chaetothyriomycetidae</taxon>
        <taxon>Chaetothyriales</taxon>
        <taxon>Herpotrichiellaceae</taxon>
        <taxon>Exophiala</taxon>
    </lineage>
</organism>
<gene>
    <name evidence="3" type="ORF">LTR84_008247</name>
</gene>
<sequence>MGVELAPVTALLDKTHPTLARPRDLNNYTLGEIAGHNIVIAALPEIGRNAAAVVTTQLLNDFPSIRFGLLVGIGGAVPDIENDIDIRLGDVVVSKPTKSTGGVVQYDMGKEVPQGFERIGMLDKPPRILRTAVQQLVARHELEDSLICQFLGQIGNKYPKMVNKYCTAPEEQDQLFETSYDHRGSKTCSHCDNSKTVYRPPRSTLGPLVHYGTIGSANRVLKNAIEREKLKSGDLDIICVEMEAAGLMDSFPCLVIRGICDYADSHKNKRWQPYAAAVAAAYMKELLSNIRSKEVVKVSPAADAVSIRDVPRHSPSRDFLDNIAAEAVLAPEEVRAQSGSRFDDRLRLSSSAPKSEPPASSTRTAIGEASNSASNPRSLAELTYRSVGPELSSHGWWQRTVLYSWVPGGEEKAKHQQLLENANMEGSPQWWVKILDPNRYPSETDLRNLDISLRRTPPHFLVKFVQLSGVDRLSDLINDFISYWTSSTSFFSTFPISDRGRDVFECLDALISHKTGLDAALKDTTLARRLFTCLIPRYDARMIKKIPFIPSPATKLLATELLISLCAGEIEAGYSVVLKAMGLVGSVTVRNLGLVAWLKTVRHEVHWKAQMSLDSHTLEYAAATVRLINALVACPGTDLHSRCLIRGHFQASGLNEILTKLDEFIHNELWQEIRKFRESEKRDAEELLRRQSQEDLPA</sequence>
<dbReference type="SUPFAM" id="SSF53167">
    <property type="entry name" value="Purine and uridine phosphorylases"/>
    <property type="match status" value="1"/>
</dbReference>
<dbReference type="GO" id="GO:0031267">
    <property type="term" value="F:small GTPase binding"/>
    <property type="evidence" value="ECO:0007669"/>
    <property type="project" value="InterPro"/>
</dbReference>
<evidence type="ECO:0000313" key="3">
    <source>
        <dbReference type="EMBL" id="KAK5046444.1"/>
    </source>
</evidence>
<dbReference type="RefSeq" id="XP_064702035.1">
    <property type="nucleotide sequence ID" value="XM_064851794.1"/>
</dbReference>
<dbReference type="PANTHER" id="PTHR46082">
    <property type="entry name" value="ATP/GTP-BINDING PROTEIN-RELATED"/>
    <property type="match status" value="1"/>
</dbReference>
<dbReference type="InterPro" id="IPR053137">
    <property type="entry name" value="NLR-like"/>
</dbReference>
<dbReference type="SMART" id="SM01140">
    <property type="entry name" value="Drf_GBD"/>
    <property type="match status" value="1"/>
</dbReference>
<dbReference type="Pfam" id="PF06371">
    <property type="entry name" value="Drf_GBD"/>
    <property type="match status" value="1"/>
</dbReference>
<keyword evidence="4" id="KW-1185">Reference proteome</keyword>
<dbReference type="GeneID" id="89976411"/>
<feature type="region of interest" description="Disordered" evidence="1">
    <location>
        <begin position="340"/>
        <end position="374"/>
    </location>
</feature>
<dbReference type="GO" id="GO:0003824">
    <property type="term" value="F:catalytic activity"/>
    <property type="evidence" value="ECO:0007669"/>
    <property type="project" value="InterPro"/>
</dbReference>
<dbReference type="InterPro" id="IPR010473">
    <property type="entry name" value="GTPase-bd"/>
</dbReference>
<reference evidence="3 4" key="1">
    <citation type="submission" date="2023-08" db="EMBL/GenBank/DDBJ databases">
        <title>Black Yeasts Isolated from many extreme environments.</title>
        <authorList>
            <person name="Coleine C."/>
            <person name="Stajich J.E."/>
            <person name="Selbmann L."/>
        </authorList>
    </citation>
    <scope>NUCLEOTIDE SEQUENCE [LARGE SCALE GENOMIC DNA]</scope>
    <source>
        <strain evidence="3 4">CCFEE 5792</strain>
    </source>
</reference>
<dbReference type="InterPro" id="IPR000845">
    <property type="entry name" value="Nucleoside_phosphorylase_d"/>
</dbReference>
<dbReference type="Gene3D" id="1.25.10.10">
    <property type="entry name" value="Leucine-rich Repeat Variant"/>
    <property type="match status" value="1"/>
</dbReference>
<dbReference type="Proteomes" id="UP001358417">
    <property type="component" value="Unassembled WGS sequence"/>
</dbReference>
<dbReference type="AlphaFoldDB" id="A0AAV9MXX4"/>
<comment type="caution">
    <text evidence="3">The sequence shown here is derived from an EMBL/GenBank/DDBJ whole genome shotgun (WGS) entry which is preliminary data.</text>
</comment>
<evidence type="ECO:0000313" key="4">
    <source>
        <dbReference type="Proteomes" id="UP001358417"/>
    </source>
</evidence>
<dbReference type="PROSITE" id="PS51232">
    <property type="entry name" value="GBD_FH3"/>
    <property type="match status" value="1"/>
</dbReference>
<dbReference type="InterPro" id="IPR035994">
    <property type="entry name" value="Nucleoside_phosphorylase_sf"/>
</dbReference>
<proteinExistence type="predicted"/>
<dbReference type="InterPro" id="IPR011989">
    <property type="entry name" value="ARM-like"/>
</dbReference>
<dbReference type="EMBL" id="JAVRRD010000030">
    <property type="protein sequence ID" value="KAK5046444.1"/>
    <property type="molecule type" value="Genomic_DNA"/>
</dbReference>